<feature type="domain" description="PhoD-like phosphatase" evidence="1">
    <location>
        <begin position="114"/>
        <end position="327"/>
    </location>
</feature>
<dbReference type="InterPro" id="IPR038607">
    <property type="entry name" value="PhoD-like_sf"/>
</dbReference>
<dbReference type="InterPro" id="IPR043904">
    <property type="entry name" value="PhoD_2-like"/>
</dbReference>
<dbReference type="OrthoDB" id="327733at2"/>
<accession>A0A8B2NC26</accession>
<dbReference type="InterPro" id="IPR029052">
    <property type="entry name" value="Metallo-depent_PP-like"/>
</dbReference>
<dbReference type="AlphaFoldDB" id="A0A8B2NC26"/>
<sequence>MTTDLGPARPILYFRGHAKNRLRLHVLLISHGPTPPGDIVVADGTHAPALIYEFEGLSFWRYEFDLPAGAPGYRFEGDDYAVVTELAGDLRLAFVSCNGKEHGDLDREPAERNAMWARLCEEHETAPFALLLQGGDQIYADEVTDGHPLTDKWPDDLEAVPRPDDLADLKRHLERGFIARYVKVVRAPDAARLYAEVPTLSIWDDHDICDGWGSLPEEVADGPVGAVLFEVARRMFLLFQLGLVESDIAAHLPDPTGANLGWRHRLPGVTLVAPDLRSQRRRDRIMGAEGWRLVTGTDPQGDHTIVVSSVPLLGPRLSLIERLLVMIPQMQKYEDDLRDQWQSHVHRDEWRRMLGEMKRLRASGAVTVVSGEIHLATRAEMRASEGTIHQLVASGITHPPPGGAYASALGLLASFGEAPLPDSPIVLLPLPGHRRRYVAERNFLTLSRRDGRWQSQWHLEQSGPTAPMDL</sequence>
<dbReference type="EMBL" id="QHHQ01000027">
    <property type="protein sequence ID" value="RAH95420.1"/>
    <property type="molecule type" value="Genomic_DNA"/>
</dbReference>
<dbReference type="Proteomes" id="UP000249590">
    <property type="component" value="Unassembled WGS sequence"/>
</dbReference>
<evidence type="ECO:0000313" key="3">
    <source>
        <dbReference type="Proteomes" id="UP000249590"/>
    </source>
</evidence>
<dbReference type="Pfam" id="PF19050">
    <property type="entry name" value="PhoD_2"/>
    <property type="match status" value="1"/>
</dbReference>
<proteinExistence type="predicted"/>
<dbReference type="CDD" id="cd07389">
    <property type="entry name" value="MPP_PhoD"/>
    <property type="match status" value="1"/>
</dbReference>
<dbReference type="GO" id="GO:0016020">
    <property type="term" value="C:membrane"/>
    <property type="evidence" value="ECO:0007669"/>
    <property type="project" value="TreeGrafter"/>
</dbReference>
<name>A0A8B2NC26_9HYPH</name>
<dbReference type="PANTHER" id="PTHR46689:SF1">
    <property type="entry name" value="PHOD-LIKE PHOSPHATASE DOMAIN-CONTAINING PROTEIN"/>
    <property type="match status" value="1"/>
</dbReference>
<dbReference type="Gene3D" id="3.60.21.70">
    <property type="entry name" value="PhoD-like phosphatase"/>
    <property type="match status" value="1"/>
</dbReference>
<evidence type="ECO:0000259" key="1">
    <source>
        <dbReference type="Pfam" id="PF19050"/>
    </source>
</evidence>
<gene>
    <name evidence="2" type="ORF">DLJ53_34280</name>
</gene>
<dbReference type="InterPro" id="IPR018946">
    <property type="entry name" value="PhoD-like_MPP"/>
</dbReference>
<comment type="caution">
    <text evidence="2">The sequence shown here is derived from an EMBL/GenBank/DDBJ whole genome shotgun (WGS) entry which is preliminary data.</text>
</comment>
<reference evidence="2 3" key="1">
    <citation type="submission" date="2018-05" db="EMBL/GenBank/DDBJ databases">
        <title>Acuticoccus sediminis sp. nov., isolated from deep-sea sediment of Indian Ocean.</title>
        <authorList>
            <person name="Liu X."/>
            <person name="Lai Q."/>
            <person name="Du Y."/>
            <person name="Sun F."/>
            <person name="Zhang X."/>
            <person name="Wang S."/>
            <person name="Shao Z."/>
        </authorList>
    </citation>
    <scope>NUCLEOTIDE SEQUENCE [LARGE SCALE GENOMIC DNA]</scope>
    <source>
        <strain evidence="2 3">PTG4-2</strain>
    </source>
</reference>
<protein>
    <recommendedName>
        <fullName evidence="1">PhoD-like phosphatase domain-containing protein</fullName>
    </recommendedName>
</protein>
<dbReference type="SUPFAM" id="SSF56300">
    <property type="entry name" value="Metallo-dependent phosphatases"/>
    <property type="match status" value="1"/>
</dbReference>
<organism evidence="2 3">
    <name type="scientific">Acuticoccus sediminis</name>
    <dbReference type="NCBI Taxonomy" id="2184697"/>
    <lineage>
        <taxon>Bacteria</taxon>
        <taxon>Pseudomonadati</taxon>
        <taxon>Pseudomonadota</taxon>
        <taxon>Alphaproteobacteria</taxon>
        <taxon>Hyphomicrobiales</taxon>
        <taxon>Amorphaceae</taxon>
        <taxon>Acuticoccus</taxon>
    </lineage>
</organism>
<dbReference type="PANTHER" id="PTHR46689">
    <property type="entry name" value="MEMBRANE PROTEIN, PUTATIVE-RELATED"/>
    <property type="match status" value="1"/>
</dbReference>
<evidence type="ECO:0000313" key="2">
    <source>
        <dbReference type="EMBL" id="RAH95420.1"/>
    </source>
</evidence>
<keyword evidence="3" id="KW-1185">Reference proteome</keyword>